<keyword evidence="2" id="KW-0472">Membrane</keyword>
<evidence type="ECO:0000313" key="4">
    <source>
        <dbReference type="Proteomes" id="UP000178724"/>
    </source>
</evidence>
<keyword evidence="2" id="KW-0812">Transmembrane</keyword>
<dbReference type="Proteomes" id="UP000178724">
    <property type="component" value="Unassembled WGS sequence"/>
</dbReference>
<reference evidence="3 4" key="1">
    <citation type="journal article" date="2016" name="Nat. Commun.">
        <title>Thousands of microbial genomes shed light on interconnected biogeochemical processes in an aquifer system.</title>
        <authorList>
            <person name="Anantharaman K."/>
            <person name="Brown C.T."/>
            <person name="Hug L.A."/>
            <person name="Sharon I."/>
            <person name="Castelle C.J."/>
            <person name="Probst A.J."/>
            <person name="Thomas B.C."/>
            <person name="Singh A."/>
            <person name="Wilkins M.J."/>
            <person name="Karaoz U."/>
            <person name="Brodie E.L."/>
            <person name="Williams K.H."/>
            <person name="Hubbard S.S."/>
            <person name="Banfield J.F."/>
        </authorList>
    </citation>
    <scope>NUCLEOTIDE SEQUENCE [LARGE SCALE GENOMIC DNA]</scope>
</reference>
<gene>
    <name evidence="3" type="ORF">A2625_07670</name>
</gene>
<protein>
    <submittedName>
        <fullName evidence="3">Uncharacterized protein</fullName>
    </submittedName>
</protein>
<proteinExistence type="predicted"/>
<evidence type="ECO:0000256" key="2">
    <source>
        <dbReference type="SAM" id="Phobius"/>
    </source>
</evidence>
<name>A0A1F4Q4M5_UNCSA</name>
<feature type="coiled-coil region" evidence="1">
    <location>
        <begin position="38"/>
        <end position="83"/>
    </location>
</feature>
<dbReference type="EMBL" id="METM01000003">
    <property type="protein sequence ID" value="OGB90901.1"/>
    <property type="molecule type" value="Genomic_DNA"/>
</dbReference>
<keyword evidence="1" id="KW-0175">Coiled coil</keyword>
<organism evidence="3 4">
    <name type="scientific">candidate division WOR-1 bacterium RIFCSPHIGHO2_01_FULL_53_15</name>
    <dbReference type="NCBI Taxonomy" id="1802564"/>
    <lineage>
        <taxon>Bacteria</taxon>
        <taxon>Bacillati</taxon>
        <taxon>Saganbacteria</taxon>
    </lineage>
</organism>
<evidence type="ECO:0000256" key="1">
    <source>
        <dbReference type="SAM" id="Coils"/>
    </source>
</evidence>
<keyword evidence="2" id="KW-1133">Transmembrane helix</keyword>
<feature type="transmembrane region" description="Helical" evidence="2">
    <location>
        <begin position="12"/>
        <end position="37"/>
    </location>
</feature>
<sequence>MDIMEIFGRIDWVTVSITAAVLFVVYNLFVIAKYMWVKYRAEKEIMKINEKIENANKILEEAKQKLMGKLESERKNIAKQAEK</sequence>
<comment type="caution">
    <text evidence="3">The sequence shown here is derived from an EMBL/GenBank/DDBJ whole genome shotgun (WGS) entry which is preliminary data.</text>
</comment>
<accession>A0A1F4Q4M5</accession>
<evidence type="ECO:0000313" key="3">
    <source>
        <dbReference type="EMBL" id="OGB90901.1"/>
    </source>
</evidence>
<dbReference type="AlphaFoldDB" id="A0A1F4Q4M5"/>